<evidence type="ECO:0000313" key="3">
    <source>
        <dbReference type="Proteomes" id="UP001485459"/>
    </source>
</evidence>
<evidence type="ECO:0000256" key="1">
    <source>
        <dbReference type="SAM" id="MobiDB-lite"/>
    </source>
</evidence>
<evidence type="ECO:0000313" key="2">
    <source>
        <dbReference type="EMBL" id="WZN39786.1"/>
    </source>
</evidence>
<keyword evidence="3" id="KW-1185">Reference proteome</keyword>
<feature type="region of interest" description="Disordered" evidence="1">
    <location>
        <begin position="97"/>
        <end position="139"/>
    </location>
</feature>
<dbReference type="Pfam" id="PF19268">
    <property type="entry name" value="CIS_TMP"/>
    <property type="match status" value="1"/>
</dbReference>
<dbReference type="RefSeq" id="WP_341834754.1">
    <property type="nucleotide sequence ID" value="NZ_CP149822.1"/>
</dbReference>
<protein>
    <submittedName>
        <fullName evidence="2">Contractile injection system tape measure protein</fullName>
    </submittedName>
</protein>
<accession>A0ABZ2YJA2</accession>
<gene>
    <name evidence="2" type="ORF">WJU16_17550</name>
</gene>
<reference evidence="3" key="1">
    <citation type="submission" date="2024-03" db="EMBL/GenBank/DDBJ databases">
        <title>Chitinophaga horti sp. nov., isolated from garden soil.</title>
        <authorList>
            <person name="Lee D.S."/>
            <person name="Han D.M."/>
            <person name="Baek J.H."/>
            <person name="Choi D.G."/>
            <person name="Jeon J.H."/>
            <person name="Jeon C.O."/>
        </authorList>
    </citation>
    <scope>NUCLEOTIDE SEQUENCE [LARGE SCALE GENOMIC DNA]</scope>
    <source>
        <strain evidence="3">GPA1</strain>
    </source>
</reference>
<proteinExistence type="predicted"/>
<dbReference type="Proteomes" id="UP001485459">
    <property type="component" value="Chromosome"/>
</dbReference>
<organism evidence="2 3">
    <name type="scientific">Chitinophaga pollutisoli</name>
    <dbReference type="NCBI Taxonomy" id="3133966"/>
    <lineage>
        <taxon>Bacteria</taxon>
        <taxon>Pseudomonadati</taxon>
        <taxon>Bacteroidota</taxon>
        <taxon>Chitinophagia</taxon>
        <taxon>Chitinophagales</taxon>
        <taxon>Chitinophagaceae</taxon>
        <taxon>Chitinophaga</taxon>
    </lineage>
</organism>
<dbReference type="EMBL" id="CP149822">
    <property type="protein sequence ID" value="WZN39786.1"/>
    <property type="molecule type" value="Genomic_DNA"/>
</dbReference>
<dbReference type="InterPro" id="IPR045538">
    <property type="entry name" value="CIS_TMP"/>
</dbReference>
<sequence>MSKLRHMIHRQLFELTAQTGHPAWEWDRTTADFHHDLLLPVLEACFLEAGRQDEHLVIDRLEIDLGVFAGRESFSKEAGGRLRERLVPELRAKRQEAAARGSIIPSSDNQPDPANGYAVRNTTSRQEDPATGSGAKKKRREIPAALMDTAEASLAAYLFFLAEGRLPWWFEHHGEDCFGKDFQAGLTTADLQRILKIVEERLVQAGKDEIMEWMGRAAGIRCVMSLDDELLIRMAVAKGWNEVALRREWEMLQSPAQQFPAFFPAFRQRYWMLRLHSLFAGEPAYWEVIFPPKATPVHLLALVHGEAQKSGDAILAGYLASKLETLPHHEETTSSQKENTVPAAVNISGKRKDRVHSGDNKQLTAEEDGLYVESAGLVLLHPFLSELFISAGLRKNGEWAPLGQQTAVRLLGYLSDGDENLPEYRLIFQKILAGLLPEEPLEAIAPPAEELLASCNELLDAVLGHWSALKGTSRDGLREGFLQRPAMLRIADNGMQLEMEKRAQDVLIGRLPWSCSLVRMSWMEQLIAVNWI</sequence>
<name>A0ABZ2YJA2_9BACT</name>